<evidence type="ECO:0000313" key="8">
    <source>
        <dbReference type="Proteomes" id="UP001498398"/>
    </source>
</evidence>
<feature type="compositionally biased region" description="Basic and acidic residues" evidence="3">
    <location>
        <begin position="387"/>
        <end position="403"/>
    </location>
</feature>
<feature type="region of interest" description="Disordered" evidence="3">
    <location>
        <begin position="342"/>
        <end position="430"/>
    </location>
</feature>
<feature type="domain" description="Bromo" evidence="4">
    <location>
        <begin position="447"/>
        <end position="519"/>
    </location>
</feature>
<dbReference type="SUPFAM" id="SSF47370">
    <property type="entry name" value="Bromodomain"/>
    <property type="match status" value="2"/>
</dbReference>
<keyword evidence="1 2" id="KW-0103">Bromodomain</keyword>
<feature type="domain" description="NET" evidence="5">
    <location>
        <begin position="623"/>
        <end position="704"/>
    </location>
</feature>
<dbReference type="PANTHER" id="PTHR22880:SF225">
    <property type="entry name" value="BROMODOMAIN-CONTAINING PROTEIN BET-1-RELATED"/>
    <property type="match status" value="1"/>
</dbReference>
<dbReference type="SMART" id="SM00297">
    <property type="entry name" value="BROMO"/>
    <property type="match status" value="2"/>
</dbReference>
<feature type="region of interest" description="Disordered" evidence="3">
    <location>
        <begin position="537"/>
        <end position="558"/>
    </location>
</feature>
<feature type="compositionally biased region" description="Basic and acidic residues" evidence="3">
    <location>
        <begin position="1"/>
        <end position="13"/>
    </location>
</feature>
<dbReference type="EMBL" id="JBANRG010000009">
    <property type="protein sequence ID" value="KAK7463817.1"/>
    <property type="molecule type" value="Genomic_DNA"/>
</dbReference>
<dbReference type="PROSITE" id="PS51525">
    <property type="entry name" value="NET"/>
    <property type="match status" value="1"/>
</dbReference>
<proteinExistence type="predicted"/>
<dbReference type="InterPro" id="IPR027353">
    <property type="entry name" value="NET_dom"/>
</dbReference>
<dbReference type="PANTHER" id="PTHR22880">
    <property type="entry name" value="FALZ-RELATED BROMODOMAIN-CONTAINING PROTEINS"/>
    <property type="match status" value="1"/>
</dbReference>
<evidence type="ECO:0000259" key="5">
    <source>
        <dbReference type="PROSITE" id="PS51525"/>
    </source>
</evidence>
<feature type="compositionally biased region" description="Pro residues" evidence="3">
    <location>
        <begin position="206"/>
        <end position="220"/>
    </location>
</feature>
<dbReference type="Gene3D" id="1.20.920.10">
    <property type="entry name" value="Bromodomain-like"/>
    <property type="match status" value="2"/>
</dbReference>
<organism evidence="7 8">
    <name type="scientific">Marasmiellus scandens</name>
    <dbReference type="NCBI Taxonomy" id="2682957"/>
    <lineage>
        <taxon>Eukaryota</taxon>
        <taxon>Fungi</taxon>
        <taxon>Dikarya</taxon>
        <taxon>Basidiomycota</taxon>
        <taxon>Agaricomycotina</taxon>
        <taxon>Agaricomycetes</taxon>
        <taxon>Agaricomycetidae</taxon>
        <taxon>Agaricales</taxon>
        <taxon>Marasmiineae</taxon>
        <taxon>Omphalotaceae</taxon>
        <taxon>Marasmiellus</taxon>
    </lineage>
</organism>
<evidence type="ECO:0000256" key="3">
    <source>
        <dbReference type="SAM" id="MobiDB-lite"/>
    </source>
</evidence>
<dbReference type="Pfam" id="PF17035">
    <property type="entry name" value="BET"/>
    <property type="match status" value="1"/>
</dbReference>
<feature type="compositionally biased region" description="Basic residues" evidence="3">
    <location>
        <begin position="581"/>
        <end position="591"/>
    </location>
</feature>
<feature type="region of interest" description="Disordered" evidence="3">
    <location>
        <begin position="580"/>
        <end position="633"/>
    </location>
</feature>
<dbReference type="PROSITE" id="PS50014">
    <property type="entry name" value="BROMODOMAIN_2"/>
    <property type="match status" value="2"/>
</dbReference>
<feature type="compositionally biased region" description="Acidic residues" evidence="3">
    <location>
        <begin position="543"/>
        <end position="556"/>
    </location>
</feature>
<feature type="compositionally biased region" description="Low complexity" evidence="3">
    <location>
        <begin position="596"/>
        <end position="606"/>
    </location>
</feature>
<feature type="compositionally biased region" description="Low complexity" evidence="3">
    <location>
        <begin position="763"/>
        <end position="775"/>
    </location>
</feature>
<dbReference type="PRINTS" id="PR00503">
    <property type="entry name" value="BROMODOMAIN"/>
</dbReference>
<protein>
    <submittedName>
        <fullName evidence="7">Transcription initiation at TATA-containing promoter protein</fullName>
    </submittedName>
</protein>
<feature type="region of interest" description="Disordered" evidence="3">
    <location>
        <begin position="697"/>
        <end position="775"/>
    </location>
</feature>
<dbReference type="InterPro" id="IPR038336">
    <property type="entry name" value="NET_sf"/>
</dbReference>
<gene>
    <name evidence="7" type="primary">BDF1_1</name>
    <name evidence="6" type="synonym">BDF1_2</name>
    <name evidence="7" type="ORF">VKT23_005754</name>
    <name evidence="6" type="ORF">VKT23_007154</name>
</gene>
<evidence type="ECO:0000313" key="6">
    <source>
        <dbReference type="EMBL" id="KAK7463817.1"/>
    </source>
</evidence>
<name>A0ABR1JVK6_9AGAR</name>
<evidence type="ECO:0000259" key="4">
    <source>
        <dbReference type="PROSITE" id="PS50014"/>
    </source>
</evidence>
<dbReference type="EMBL" id="JBANRG010000006">
    <property type="protein sequence ID" value="KAK7465782.1"/>
    <property type="molecule type" value="Genomic_DNA"/>
</dbReference>
<dbReference type="InterPro" id="IPR050935">
    <property type="entry name" value="Bromo_chromatin_reader"/>
</dbReference>
<accession>A0ABR1JVK6</accession>
<feature type="region of interest" description="Disordered" evidence="3">
    <location>
        <begin position="1"/>
        <end position="223"/>
    </location>
</feature>
<feature type="compositionally biased region" description="Polar residues" evidence="3">
    <location>
        <begin position="145"/>
        <end position="164"/>
    </location>
</feature>
<dbReference type="CDD" id="cd05500">
    <property type="entry name" value="Bromo_BDF1_2_I"/>
    <property type="match status" value="1"/>
</dbReference>
<evidence type="ECO:0000313" key="7">
    <source>
        <dbReference type="EMBL" id="KAK7465782.1"/>
    </source>
</evidence>
<dbReference type="InterPro" id="IPR001487">
    <property type="entry name" value="Bromodomain"/>
</dbReference>
<evidence type="ECO:0000256" key="1">
    <source>
        <dbReference type="ARBA" id="ARBA00023117"/>
    </source>
</evidence>
<dbReference type="Pfam" id="PF00439">
    <property type="entry name" value="Bromodomain"/>
    <property type="match status" value="2"/>
</dbReference>
<reference evidence="7 8" key="1">
    <citation type="submission" date="2024-01" db="EMBL/GenBank/DDBJ databases">
        <title>A draft genome for the cacao thread blight pathogen Marasmiellus scandens.</title>
        <authorList>
            <person name="Baruah I.K."/>
            <person name="Leung J."/>
            <person name="Bukari Y."/>
            <person name="Amoako-Attah I."/>
            <person name="Meinhardt L.W."/>
            <person name="Bailey B.A."/>
            <person name="Cohen S.P."/>
        </authorList>
    </citation>
    <scope>NUCLEOTIDE SEQUENCE [LARGE SCALE GENOMIC DNA]</scope>
    <source>
        <strain evidence="7 8">GH-19</strain>
    </source>
</reference>
<feature type="compositionally biased region" description="Basic and acidic residues" evidence="3">
    <location>
        <begin position="719"/>
        <end position="734"/>
    </location>
</feature>
<feature type="compositionally biased region" description="Low complexity" evidence="3">
    <location>
        <begin position="79"/>
        <end position="96"/>
    </location>
</feature>
<feature type="compositionally biased region" description="Pro residues" evidence="3">
    <location>
        <begin position="345"/>
        <end position="375"/>
    </location>
</feature>
<dbReference type="Proteomes" id="UP001498398">
    <property type="component" value="Unassembled WGS sequence"/>
</dbReference>
<keyword evidence="8" id="KW-1185">Reference proteome</keyword>
<comment type="caution">
    <text evidence="7">The sequence shown here is derived from an EMBL/GenBank/DDBJ whole genome shotgun (WGS) entry which is preliminary data.</text>
</comment>
<evidence type="ECO:0000256" key="2">
    <source>
        <dbReference type="PROSITE-ProRule" id="PRU00035"/>
    </source>
</evidence>
<feature type="domain" description="Bromo" evidence="4">
    <location>
        <begin position="241"/>
        <end position="325"/>
    </location>
</feature>
<dbReference type="InterPro" id="IPR036427">
    <property type="entry name" value="Bromodomain-like_sf"/>
</dbReference>
<sequence>MQEQDAPKHDLNGDHTPTNINGSDIHPKSPQSPPTPVSNVPVSDMKIDVFVDEQESDARNEPLPPRPDLHDASTAPQRGSPADPGPSSSPRLCSPSLIIAPDSIPMDPPTDDGTANHVNGLNGSHDQDTVMTDADEHTPAATPALSGSFTADSMGASTSHTTPNDADDDEDKPRPAKRPRVHSDADRASIPHSPPPSTAASADNTPIPPTAGPSSLPPGSPGTSLSVAQYRFCQSTVRSLKKLKDAQPFLKPVDPVALNIPHYPQIVKNPMDFSTIERKLTASNPVKPDPNPQNPRYCSADDFVADVRLIMSNCVTFNGPDHVITQMGRRVEEVFDKQIKNLPPAEQPKPPPVKKQSTPPAPPPPAQPKKQPQPPARRASTSVPVIRRSDVPEAVGRPKREIHPPPPKDLPYVDAPKKPRKPKRGKDITSEQLKYCGKILADLHKKQHYTIASPFYEPVDWQKLEIPSYPRIIKKPMDLSTIRRKLDNGEYPNAQKFYDDFKLMIRNCFTFNPAGTPVNQAGSELQRLFDEKWKHLPSTVNEPSDEEDDDEEDSEDDRARTIAMMESQIESMRGTISALKNAKKDKKKKKEKEKVAAPVASTSKAPSKPPKPSGTSSSGKKKGKKTNLDDDVMSFEQKKELSEAIGKLDGTKLERVIQIIHEGVPEIRDSTEEIELEIDLLPVPVLMKLYNFVIRPMRPPPPKRNRPGKGTGTGGLKRKSMDEDVEAEKIRQLEQRMALFDQGANGVAPPTAARAHDSDHSSDSSSDDSSGSDSE</sequence>
<dbReference type="Gene3D" id="1.20.1270.220">
    <property type="match status" value="1"/>
</dbReference>